<gene>
    <name evidence="1" type="ORF">EWM64_g10034</name>
</gene>
<dbReference type="EMBL" id="SFCI01002391">
    <property type="protein sequence ID" value="TFY73978.1"/>
    <property type="molecule type" value="Genomic_DNA"/>
</dbReference>
<organism evidence="1 2">
    <name type="scientific">Hericium alpestre</name>
    <dbReference type="NCBI Taxonomy" id="135208"/>
    <lineage>
        <taxon>Eukaryota</taxon>
        <taxon>Fungi</taxon>
        <taxon>Dikarya</taxon>
        <taxon>Basidiomycota</taxon>
        <taxon>Agaricomycotina</taxon>
        <taxon>Agaricomycetes</taxon>
        <taxon>Russulales</taxon>
        <taxon>Hericiaceae</taxon>
        <taxon>Hericium</taxon>
    </lineage>
</organism>
<comment type="caution">
    <text evidence="1">The sequence shown here is derived from an EMBL/GenBank/DDBJ whole genome shotgun (WGS) entry which is preliminary data.</text>
</comment>
<sequence length="64" mass="6920">MMDTPALGASISRLYYINAYGYEIYPGPNMEHLMACAAALCSSMRPARPGRGARACICMSSRAE</sequence>
<keyword evidence="2" id="KW-1185">Reference proteome</keyword>
<reference evidence="1 2" key="1">
    <citation type="submission" date="2019-02" db="EMBL/GenBank/DDBJ databases">
        <title>Genome sequencing of the rare red list fungi Hericium alpestre (H. flagellum).</title>
        <authorList>
            <person name="Buettner E."/>
            <person name="Kellner H."/>
        </authorList>
    </citation>
    <scope>NUCLEOTIDE SEQUENCE [LARGE SCALE GENOMIC DNA]</scope>
    <source>
        <strain evidence="1 2">DSM 108284</strain>
    </source>
</reference>
<accession>A0A4Y9ZK05</accession>
<proteinExistence type="predicted"/>
<evidence type="ECO:0000313" key="2">
    <source>
        <dbReference type="Proteomes" id="UP000298061"/>
    </source>
</evidence>
<dbReference type="AlphaFoldDB" id="A0A4Y9ZK05"/>
<dbReference type="Proteomes" id="UP000298061">
    <property type="component" value="Unassembled WGS sequence"/>
</dbReference>
<name>A0A4Y9ZK05_9AGAM</name>
<evidence type="ECO:0000313" key="1">
    <source>
        <dbReference type="EMBL" id="TFY73978.1"/>
    </source>
</evidence>
<dbReference type="OrthoDB" id="10267139at2759"/>
<protein>
    <submittedName>
        <fullName evidence="1">Uncharacterized protein</fullName>
    </submittedName>
</protein>